<dbReference type="GO" id="GO:0019632">
    <property type="term" value="P:shikimate metabolic process"/>
    <property type="evidence" value="ECO:0007669"/>
    <property type="project" value="InterPro"/>
</dbReference>
<evidence type="ECO:0000313" key="9">
    <source>
        <dbReference type="EMBL" id="PUA32036.1"/>
    </source>
</evidence>
<keyword evidence="4 6" id="KW-0560">Oxidoreductase</keyword>
<keyword evidence="3 6" id="KW-0521">NADP</keyword>
<evidence type="ECO:0000256" key="5">
    <source>
        <dbReference type="ARBA" id="ARBA00023141"/>
    </source>
</evidence>
<comment type="subunit">
    <text evidence="6">Homodimer.</text>
</comment>
<evidence type="ECO:0000256" key="2">
    <source>
        <dbReference type="ARBA" id="ARBA00022605"/>
    </source>
</evidence>
<reference evidence="9 10" key="1">
    <citation type="submission" date="2017-04" db="EMBL/GenBank/DDBJ databases">
        <title>Draft Aigarchaeota genome from a New Zealand hot spring.</title>
        <authorList>
            <person name="Reysenbach A.-L."/>
            <person name="Donaho J.A."/>
            <person name="Gerhart J."/>
            <person name="Kelley J.F."/>
            <person name="Kouba K."/>
            <person name="Podar M."/>
            <person name="Stott M."/>
        </authorList>
    </citation>
    <scope>NUCLEOTIDE SEQUENCE [LARGE SCALE GENOMIC DNA]</scope>
    <source>
        <strain evidence="9">NZ13_MG1</strain>
    </source>
</reference>
<feature type="binding site" evidence="6">
    <location>
        <position position="270"/>
    </location>
    <ligand>
        <name>shikimate</name>
        <dbReference type="ChEBI" id="CHEBI:36208"/>
    </ligand>
</feature>
<dbReference type="NCBIfam" id="NF001314">
    <property type="entry name" value="PRK00258.2-2"/>
    <property type="match status" value="1"/>
</dbReference>
<sequence>MTKAFRGSLSIPRRKSLGNKRLVGLIGRPVKHSVSPDIHNAAFDHLGLDYLYVAFEVKEDALGPAVKGLRALGAVGFNVTIPYKQAVVKFLDRLVDDAEVIKAVNTVVIEKDRMVGYNTDVLGVMKALLPYKDVLNGCNALILGTGGGASAAALALARLGCGCITFVGRVRSKARRLANFFRRRLNVSTNGLGLSASNLSDVAKTCNVIVNATPVGMWPNDGRSLLRKEQIRSGSVVMDMVYNPPETLLLKEARLAGASCVSGLEMLVFQAAESFRLWTSLDPPIEVMKAAALEAVGRFA</sequence>
<comment type="catalytic activity">
    <reaction evidence="6">
        <text>shikimate + NADP(+) = 3-dehydroshikimate + NADPH + H(+)</text>
        <dbReference type="Rhea" id="RHEA:17737"/>
        <dbReference type="ChEBI" id="CHEBI:15378"/>
        <dbReference type="ChEBI" id="CHEBI:16630"/>
        <dbReference type="ChEBI" id="CHEBI:36208"/>
        <dbReference type="ChEBI" id="CHEBI:57783"/>
        <dbReference type="ChEBI" id="CHEBI:58349"/>
        <dbReference type="EC" id="1.1.1.25"/>
    </reaction>
</comment>
<feature type="domain" description="Shikimate dehydrogenase substrate binding N-terminal" evidence="7">
    <location>
        <begin position="25"/>
        <end position="107"/>
    </location>
</feature>
<dbReference type="InterPro" id="IPR046346">
    <property type="entry name" value="Aminoacid_DH-like_N_sf"/>
</dbReference>
<feature type="binding site" evidence="6">
    <location>
        <position position="242"/>
    </location>
    <ligand>
        <name>shikimate</name>
        <dbReference type="ChEBI" id="CHEBI:36208"/>
    </ligand>
</feature>
<dbReference type="EMBL" id="NDWU01000010">
    <property type="protein sequence ID" value="PUA32036.1"/>
    <property type="molecule type" value="Genomic_DNA"/>
</dbReference>
<dbReference type="GO" id="GO:0008652">
    <property type="term" value="P:amino acid biosynthetic process"/>
    <property type="evidence" value="ECO:0007669"/>
    <property type="project" value="UniProtKB-KW"/>
</dbReference>
<comment type="function">
    <text evidence="6">Involved in the biosynthesis of the chorismate, which leads to the biosynthesis of aromatic amino acids. Catalyzes the reversible NADPH linked reduction of 3-dehydroshikimate (DHSA) to yield shikimate (SA).</text>
</comment>
<feature type="binding site" evidence="6">
    <location>
        <position position="240"/>
    </location>
    <ligand>
        <name>NADP(+)</name>
        <dbReference type="ChEBI" id="CHEBI:58349"/>
    </ligand>
</feature>
<dbReference type="GO" id="GO:0009073">
    <property type="term" value="P:aromatic amino acid family biosynthetic process"/>
    <property type="evidence" value="ECO:0007669"/>
    <property type="project" value="UniProtKB-KW"/>
</dbReference>
<dbReference type="SUPFAM" id="SSF51735">
    <property type="entry name" value="NAD(P)-binding Rossmann-fold domains"/>
    <property type="match status" value="1"/>
</dbReference>
<dbReference type="UniPathway" id="UPA00053">
    <property type="reaction ID" value="UER00087"/>
</dbReference>
<evidence type="ECO:0000256" key="6">
    <source>
        <dbReference type="HAMAP-Rule" id="MF_00222"/>
    </source>
</evidence>
<dbReference type="GO" id="GO:0009423">
    <property type="term" value="P:chorismate biosynthetic process"/>
    <property type="evidence" value="ECO:0007669"/>
    <property type="project" value="UniProtKB-UniRule"/>
</dbReference>
<accession>A0A2R7Y3B6</accession>
<dbReference type="Pfam" id="PF18317">
    <property type="entry name" value="SDH_C"/>
    <property type="match status" value="1"/>
</dbReference>
<dbReference type="CDD" id="cd01065">
    <property type="entry name" value="NAD_bind_Shikimate_DH"/>
    <property type="match status" value="1"/>
</dbReference>
<dbReference type="PANTHER" id="PTHR21089:SF1">
    <property type="entry name" value="BIFUNCTIONAL 3-DEHYDROQUINATE DEHYDRATASE_SHIKIMATE DEHYDROGENASE, CHLOROPLASTIC"/>
    <property type="match status" value="1"/>
</dbReference>
<feature type="domain" description="SDH C-terminal" evidence="8">
    <location>
        <begin position="263"/>
        <end position="293"/>
    </location>
</feature>
<comment type="caution">
    <text evidence="9">The sequence shown here is derived from an EMBL/GenBank/DDBJ whole genome shotgun (WGS) entry which is preliminary data.</text>
</comment>
<feature type="active site" description="Proton acceptor" evidence="6">
    <location>
        <position position="84"/>
    </location>
</feature>
<organism evidence="9 10">
    <name type="scientific">Candidatus Terraquivivens tikiterensis</name>
    <dbReference type="NCBI Taxonomy" id="1980982"/>
    <lineage>
        <taxon>Archaea</taxon>
        <taxon>Nitrososphaerota</taxon>
        <taxon>Candidatus Wolframiiraptoraceae</taxon>
        <taxon>Candidatus Terraquivivens</taxon>
    </lineage>
</organism>
<evidence type="ECO:0000256" key="3">
    <source>
        <dbReference type="ARBA" id="ARBA00022857"/>
    </source>
</evidence>
<dbReference type="InterPro" id="IPR013708">
    <property type="entry name" value="Shikimate_DH-bd_N"/>
</dbReference>
<dbReference type="InterPro" id="IPR011342">
    <property type="entry name" value="Shikimate_DH"/>
</dbReference>
<name>A0A2R7Y3B6_9ARCH</name>
<dbReference type="EC" id="1.1.1.25" evidence="1 6"/>
<evidence type="ECO:0000313" key="10">
    <source>
        <dbReference type="Proteomes" id="UP000244066"/>
    </source>
</evidence>
<dbReference type="InterPro" id="IPR041121">
    <property type="entry name" value="SDH_C"/>
</dbReference>
<dbReference type="GO" id="GO:0050661">
    <property type="term" value="F:NADP binding"/>
    <property type="evidence" value="ECO:0007669"/>
    <property type="project" value="InterPro"/>
</dbReference>
<keyword evidence="5 6" id="KW-0057">Aromatic amino acid biosynthesis</keyword>
<feature type="binding site" evidence="6">
    <location>
        <position position="120"/>
    </location>
    <ligand>
        <name>shikimate</name>
        <dbReference type="ChEBI" id="CHEBI:36208"/>
    </ligand>
</feature>
<dbReference type="Gene3D" id="3.40.50.10860">
    <property type="entry name" value="Leucine Dehydrogenase, chain A, domain 1"/>
    <property type="match status" value="1"/>
</dbReference>
<feature type="binding site" evidence="6">
    <location>
        <position position="263"/>
    </location>
    <ligand>
        <name>NADP(+)</name>
        <dbReference type="ChEBI" id="CHEBI:58349"/>
    </ligand>
</feature>
<dbReference type="Proteomes" id="UP000244066">
    <property type="component" value="Unassembled WGS sequence"/>
</dbReference>
<dbReference type="NCBIfam" id="NF001319">
    <property type="entry name" value="PRK00258.3-3"/>
    <property type="match status" value="1"/>
</dbReference>
<dbReference type="NCBIfam" id="TIGR00507">
    <property type="entry name" value="aroE"/>
    <property type="match status" value="1"/>
</dbReference>
<dbReference type="GO" id="GO:0004764">
    <property type="term" value="F:shikimate 3-dehydrogenase (NADP+) activity"/>
    <property type="evidence" value="ECO:0007669"/>
    <property type="project" value="UniProtKB-UniRule"/>
</dbReference>
<gene>
    <name evidence="6" type="primary">aroE</name>
    <name evidence="9" type="ORF">B9J98_04645</name>
</gene>
<dbReference type="HAMAP" id="MF_00222">
    <property type="entry name" value="Shikimate_DH_AroE"/>
    <property type="match status" value="1"/>
</dbReference>
<dbReference type="InterPro" id="IPR036291">
    <property type="entry name" value="NAD(P)-bd_dom_sf"/>
</dbReference>
<evidence type="ECO:0000259" key="7">
    <source>
        <dbReference type="Pfam" id="PF08501"/>
    </source>
</evidence>
<feature type="binding site" evidence="6">
    <location>
        <position position="105"/>
    </location>
    <ligand>
        <name>shikimate</name>
        <dbReference type="ChEBI" id="CHEBI:36208"/>
    </ligand>
</feature>
<dbReference type="SUPFAM" id="SSF53223">
    <property type="entry name" value="Aminoacid dehydrogenase-like, N-terminal domain"/>
    <property type="match status" value="1"/>
</dbReference>
<comment type="similarity">
    <text evidence="6">Belongs to the shikimate dehydrogenase family.</text>
</comment>
<dbReference type="Gene3D" id="3.40.50.720">
    <property type="entry name" value="NAD(P)-binding Rossmann-like Domain"/>
    <property type="match status" value="1"/>
</dbReference>
<feature type="binding site" evidence="6">
    <location>
        <begin position="33"/>
        <end position="35"/>
    </location>
    <ligand>
        <name>shikimate</name>
        <dbReference type="ChEBI" id="CHEBI:36208"/>
    </ligand>
</feature>
<proteinExistence type="inferred from homology"/>
<dbReference type="PANTHER" id="PTHR21089">
    <property type="entry name" value="SHIKIMATE DEHYDROGENASE"/>
    <property type="match status" value="1"/>
</dbReference>
<comment type="caution">
    <text evidence="6">Lacks conserved residue(s) required for the propagation of feature annotation.</text>
</comment>
<dbReference type="InterPro" id="IPR022893">
    <property type="entry name" value="Shikimate_DH_fam"/>
</dbReference>
<dbReference type="Pfam" id="PF08501">
    <property type="entry name" value="Shikimate_dh_N"/>
    <property type="match status" value="1"/>
</dbReference>
<feature type="binding site" evidence="6">
    <location>
        <position position="96"/>
    </location>
    <ligand>
        <name>NADP(+)</name>
        <dbReference type="ChEBI" id="CHEBI:58349"/>
    </ligand>
</feature>
<evidence type="ECO:0000256" key="4">
    <source>
        <dbReference type="ARBA" id="ARBA00023002"/>
    </source>
</evidence>
<comment type="pathway">
    <text evidence="6">Metabolic intermediate biosynthesis; chorismate biosynthesis; chorismate from D-erythrose 4-phosphate and phosphoenolpyruvate: step 4/7.</text>
</comment>
<dbReference type="AlphaFoldDB" id="A0A2R7Y3B6"/>
<evidence type="ECO:0000256" key="1">
    <source>
        <dbReference type="ARBA" id="ARBA00012962"/>
    </source>
</evidence>
<evidence type="ECO:0000259" key="8">
    <source>
        <dbReference type="Pfam" id="PF18317"/>
    </source>
</evidence>
<keyword evidence="2 6" id="KW-0028">Amino-acid biosynthesis</keyword>
<protein>
    <recommendedName>
        <fullName evidence="1 6">Shikimate dehydrogenase (NADP(+))</fullName>
        <shortName evidence="6">SDH</shortName>
        <ecNumber evidence="1 6">1.1.1.25</ecNumber>
    </recommendedName>
</protein>
<feature type="binding site" evidence="6">
    <location>
        <position position="80"/>
    </location>
    <ligand>
        <name>shikimate</name>
        <dbReference type="ChEBI" id="CHEBI:36208"/>
    </ligand>
</feature>